<dbReference type="GO" id="GO:0005829">
    <property type="term" value="C:cytosol"/>
    <property type="evidence" value="ECO:0007669"/>
    <property type="project" value="TreeGrafter"/>
</dbReference>
<dbReference type="InterPro" id="IPR036412">
    <property type="entry name" value="HAD-like_sf"/>
</dbReference>
<dbReference type="AlphaFoldDB" id="A0A268NYN9"/>
<dbReference type="EMBL" id="NPCC01000023">
    <property type="protein sequence ID" value="PAE88170.1"/>
    <property type="molecule type" value="Genomic_DNA"/>
</dbReference>
<dbReference type="SUPFAM" id="SSF56784">
    <property type="entry name" value="HAD-like"/>
    <property type="match status" value="1"/>
</dbReference>
<dbReference type="InterPro" id="IPR023214">
    <property type="entry name" value="HAD_sf"/>
</dbReference>
<dbReference type="Gene3D" id="3.40.50.1000">
    <property type="entry name" value="HAD superfamily/HAD-like"/>
    <property type="match status" value="1"/>
</dbReference>
<evidence type="ECO:0000313" key="1">
    <source>
        <dbReference type="EMBL" id="PAE88170.1"/>
    </source>
</evidence>
<sequence>MANRHKSNKFFTICRTRQVVFLWPVRKRQTASSTFFLVIIILVQNEASSQYIKRIEGGMDVKAYKLLAVNIDGAIFGKDSKISRRTKEAINYLKYKGITVVLTTSQPFSRAQKAAKALKLDGMVIAHGGALVADTDRNEWFNRQLEMDTTLDFCHILERFDCDARLLYGDHAVATRPLQKQNLLARMSFSSPGEQLMYPTTYVDSLYEQVLKEGSGPLNISVKCENSTDLDHICEVLQKEIQSIEMSRINRKECVFVGAGAGKARALQWLTKQRGMEMEDVVAIGIGEEDIDMIEMAGLGVAMGNASGKIKEKASWVTRNVDQDGFAFMVHELFRKQLRLQVD</sequence>
<protein>
    <recommendedName>
        <fullName evidence="3">HAD family phosphatase</fullName>
    </recommendedName>
</protein>
<dbReference type="Proteomes" id="UP000216207">
    <property type="component" value="Unassembled WGS sequence"/>
</dbReference>
<dbReference type="NCBIfam" id="TIGR01484">
    <property type="entry name" value="HAD-SF-IIB"/>
    <property type="match status" value="1"/>
</dbReference>
<dbReference type="PANTHER" id="PTHR10000:SF50">
    <property type="entry name" value="STRESS RESPONSE PROTEIN YHAX"/>
    <property type="match status" value="1"/>
</dbReference>
<organism evidence="1 2">
    <name type="scientific">Shouchella clausii</name>
    <name type="common">Alkalihalobacillus clausii</name>
    <dbReference type="NCBI Taxonomy" id="79880"/>
    <lineage>
        <taxon>Bacteria</taxon>
        <taxon>Bacillati</taxon>
        <taxon>Bacillota</taxon>
        <taxon>Bacilli</taxon>
        <taxon>Bacillales</taxon>
        <taxon>Bacillaceae</taxon>
        <taxon>Shouchella</taxon>
    </lineage>
</organism>
<gene>
    <name evidence="1" type="ORF">CHH72_15110</name>
</gene>
<evidence type="ECO:0008006" key="3">
    <source>
        <dbReference type="Google" id="ProtNLM"/>
    </source>
</evidence>
<proteinExistence type="predicted"/>
<comment type="caution">
    <text evidence="1">The sequence shown here is derived from an EMBL/GenBank/DDBJ whole genome shotgun (WGS) entry which is preliminary data.</text>
</comment>
<dbReference type="GO" id="GO:0000287">
    <property type="term" value="F:magnesium ion binding"/>
    <property type="evidence" value="ECO:0007669"/>
    <property type="project" value="TreeGrafter"/>
</dbReference>
<reference evidence="1 2" key="1">
    <citation type="submission" date="2017-07" db="EMBL/GenBank/DDBJ databases">
        <title>Isolation and whole genome analysis of endospore-forming bacteria from heroin.</title>
        <authorList>
            <person name="Kalinowski J."/>
            <person name="Ahrens B."/>
            <person name="Al-Dilaimi A."/>
            <person name="Winkler A."/>
            <person name="Wibberg D."/>
            <person name="Schleenbecker U."/>
            <person name="Ruckert C."/>
            <person name="Wolfel R."/>
            <person name="Grass G."/>
        </authorList>
    </citation>
    <scope>NUCLEOTIDE SEQUENCE [LARGE SCALE GENOMIC DNA]</scope>
    <source>
        <strain evidence="1 2">7539</strain>
    </source>
</reference>
<dbReference type="PANTHER" id="PTHR10000">
    <property type="entry name" value="PHOSPHOSERINE PHOSPHATASE"/>
    <property type="match status" value="1"/>
</dbReference>
<dbReference type="Gene3D" id="3.30.1240.10">
    <property type="match status" value="1"/>
</dbReference>
<evidence type="ECO:0000313" key="2">
    <source>
        <dbReference type="Proteomes" id="UP000216207"/>
    </source>
</evidence>
<dbReference type="Pfam" id="PF08282">
    <property type="entry name" value="Hydrolase_3"/>
    <property type="match status" value="1"/>
</dbReference>
<dbReference type="InterPro" id="IPR006379">
    <property type="entry name" value="HAD-SF_hydro_IIB"/>
</dbReference>
<name>A0A268NYN9_SHOCL</name>
<accession>A0A268NYN9</accession>
<dbReference type="GO" id="GO:0016791">
    <property type="term" value="F:phosphatase activity"/>
    <property type="evidence" value="ECO:0007669"/>
    <property type="project" value="TreeGrafter"/>
</dbReference>